<dbReference type="EMBL" id="MHQL01000053">
    <property type="protein sequence ID" value="OHA01828.1"/>
    <property type="molecule type" value="Genomic_DNA"/>
</dbReference>
<dbReference type="AlphaFoldDB" id="A0A1G2KQX1"/>
<organism evidence="1 2">
    <name type="scientific">Candidatus Sungbacteria bacterium RIFCSPHIGHO2_02_FULL_51_29</name>
    <dbReference type="NCBI Taxonomy" id="1802273"/>
    <lineage>
        <taxon>Bacteria</taxon>
        <taxon>Candidatus Sungiibacteriota</taxon>
    </lineage>
</organism>
<dbReference type="InterPro" id="IPR029063">
    <property type="entry name" value="SAM-dependent_MTases_sf"/>
</dbReference>
<evidence type="ECO:0008006" key="3">
    <source>
        <dbReference type="Google" id="ProtNLM"/>
    </source>
</evidence>
<dbReference type="SUPFAM" id="SSF53335">
    <property type="entry name" value="S-adenosyl-L-methionine-dependent methyltransferases"/>
    <property type="match status" value="1"/>
</dbReference>
<accession>A0A1G2KQX1</accession>
<name>A0A1G2KQX1_9BACT</name>
<sequence length="186" mass="20513">MTDIMQNNTKGVAGEPMSRGIRVRADFFRARMNPHTAILIIGCRNGALIQHISRGNRVVCIDTDANRLVAVVEALSLEPVFMDLAGDWADLHGRKFDRIVVDEAYGRIDYATLFYKAAHHLVPGGVLIGVVPGGALAPEYMQAAVQAFGSVEVLTVRREGFFAKILSWFFSRERAFVCAYPKTPTS</sequence>
<dbReference type="Proteomes" id="UP000177811">
    <property type="component" value="Unassembled WGS sequence"/>
</dbReference>
<evidence type="ECO:0000313" key="2">
    <source>
        <dbReference type="Proteomes" id="UP000177811"/>
    </source>
</evidence>
<dbReference type="CDD" id="cd02440">
    <property type="entry name" value="AdoMet_MTases"/>
    <property type="match status" value="1"/>
</dbReference>
<evidence type="ECO:0000313" key="1">
    <source>
        <dbReference type="EMBL" id="OHA01828.1"/>
    </source>
</evidence>
<proteinExistence type="predicted"/>
<protein>
    <recommendedName>
        <fullName evidence="3">Methyltransferase domain-containing protein</fullName>
    </recommendedName>
</protein>
<comment type="caution">
    <text evidence="1">The sequence shown here is derived from an EMBL/GenBank/DDBJ whole genome shotgun (WGS) entry which is preliminary data.</text>
</comment>
<gene>
    <name evidence="1" type="ORF">A3C16_05940</name>
</gene>
<dbReference type="Gene3D" id="3.40.50.150">
    <property type="entry name" value="Vaccinia Virus protein VP39"/>
    <property type="match status" value="1"/>
</dbReference>
<reference evidence="1 2" key="1">
    <citation type="journal article" date="2016" name="Nat. Commun.">
        <title>Thousands of microbial genomes shed light on interconnected biogeochemical processes in an aquifer system.</title>
        <authorList>
            <person name="Anantharaman K."/>
            <person name="Brown C.T."/>
            <person name="Hug L.A."/>
            <person name="Sharon I."/>
            <person name="Castelle C.J."/>
            <person name="Probst A.J."/>
            <person name="Thomas B.C."/>
            <person name="Singh A."/>
            <person name="Wilkins M.J."/>
            <person name="Karaoz U."/>
            <person name="Brodie E.L."/>
            <person name="Williams K.H."/>
            <person name="Hubbard S.S."/>
            <person name="Banfield J.F."/>
        </authorList>
    </citation>
    <scope>NUCLEOTIDE SEQUENCE [LARGE SCALE GENOMIC DNA]</scope>
</reference>